<protein>
    <recommendedName>
        <fullName evidence="3">DUF6534 domain-containing protein</fullName>
    </recommendedName>
</protein>
<evidence type="ECO:0000313" key="4">
    <source>
        <dbReference type="EMBL" id="PWN18584.1"/>
    </source>
</evidence>
<feature type="transmembrane region" description="Helical" evidence="2">
    <location>
        <begin position="30"/>
        <end position="51"/>
    </location>
</feature>
<feature type="region of interest" description="Disordered" evidence="1">
    <location>
        <begin position="432"/>
        <end position="459"/>
    </location>
</feature>
<feature type="transmembrane region" description="Helical" evidence="2">
    <location>
        <begin position="182"/>
        <end position="202"/>
    </location>
</feature>
<gene>
    <name evidence="4" type="ORF">BCV69DRAFT_314468</name>
</gene>
<feature type="compositionally biased region" description="Polar residues" evidence="1">
    <location>
        <begin position="371"/>
        <end position="380"/>
    </location>
</feature>
<evidence type="ECO:0000259" key="3">
    <source>
        <dbReference type="Pfam" id="PF20152"/>
    </source>
</evidence>
<organism evidence="4 5">
    <name type="scientific">Pseudomicrostroma glucosiphilum</name>
    <dbReference type="NCBI Taxonomy" id="1684307"/>
    <lineage>
        <taxon>Eukaryota</taxon>
        <taxon>Fungi</taxon>
        <taxon>Dikarya</taxon>
        <taxon>Basidiomycota</taxon>
        <taxon>Ustilaginomycotina</taxon>
        <taxon>Exobasidiomycetes</taxon>
        <taxon>Microstromatales</taxon>
        <taxon>Microstromatales incertae sedis</taxon>
        <taxon>Pseudomicrostroma</taxon>
    </lineage>
</organism>
<dbReference type="PANTHER" id="PTHR40465:SF1">
    <property type="entry name" value="DUF6534 DOMAIN-CONTAINING PROTEIN"/>
    <property type="match status" value="1"/>
</dbReference>
<accession>A0A316U134</accession>
<reference evidence="4 5" key="1">
    <citation type="journal article" date="2018" name="Mol. Biol. Evol.">
        <title>Broad Genomic Sampling Reveals a Smut Pathogenic Ancestry of the Fungal Clade Ustilaginomycotina.</title>
        <authorList>
            <person name="Kijpornyongpan T."/>
            <person name="Mondo S.J."/>
            <person name="Barry K."/>
            <person name="Sandor L."/>
            <person name="Lee J."/>
            <person name="Lipzen A."/>
            <person name="Pangilinan J."/>
            <person name="LaButti K."/>
            <person name="Hainaut M."/>
            <person name="Henrissat B."/>
            <person name="Grigoriev I.V."/>
            <person name="Spatafora J.W."/>
            <person name="Aime M.C."/>
        </authorList>
    </citation>
    <scope>NUCLEOTIDE SEQUENCE [LARGE SCALE GENOMIC DNA]</scope>
    <source>
        <strain evidence="4 5">MCA 4718</strain>
    </source>
</reference>
<feature type="transmembrane region" description="Helical" evidence="2">
    <location>
        <begin position="223"/>
        <end position="243"/>
    </location>
</feature>
<feature type="transmembrane region" description="Helical" evidence="2">
    <location>
        <begin position="249"/>
        <end position="271"/>
    </location>
</feature>
<dbReference type="EMBL" id="KZ819335">
    <property type="protein sequence ID" value="PWN18584.1"/>
    <property type="molecule type" value="Genomic_DNA"/>
</dbReference>
<keyword evidence="2" id="KW-0812">Transmembrane</keyword>
<dbReference type="RefSeq" id="XP_025345744.1">
    <property type="nucleotide sequence ID" value="XM_025495119.1"/>
</dbReference>
<feature type="transmembrane region" description="Helical" evidence="2">
    <location>
        <begin position="63"/>
        <end position="84"/>
    </location>
</feature>
<name>A0A316U134_9BASI</name>
<evidence type="ECO:0000256" key="2">
    <source>
        <dbReference type="SAM" id="Phobius"/>
    </source>
</evidence>
<dbReference type="Proteomes" id="UP000245942">
    <property type="component" value="Unassembled WGS sequence"/>
</dbReference>
<dbReference type="GeneID" id="37016853"/>
<keyword evidence="2" id="KW-0472">Membrane</keyword>
<proteinExistence type="predicted"/>
<feature type="domain" description="DUF6534" evidence="3">
    <location>
        <begin position="188"/>
        <end position="273"/>
    </location>
</feature>
<dbReference type="Pfam" id="PF20152">
    <property type="entry name" value="DUF6534"/>
    <property type="match status" value="1"/>
</dbReference>
<evidence type="ECO:0000313" key="5">
    <source>
        <dbReference type="Proteomes" id="UP000245942"/>
    </source>
</evidence>
<sequence>MYLPENATSTSPYAAHTLDSAYRMAQRQLWSPYLGILVNSGLVTLLLSEVVKYFRTFRKDKPILKATVVALTIVELTQCCFAFYGGYVIFAKRWGRYPVWSQMLWGNMLPNALVASMTHALYSHRLFQLCKRPGIGWLLSVTIGTLSLLQTVSCLVSVYWYAVATRKGGITPMLIARNFFRMWLVICCLVDLIIALGMALNLRASRTGLSITDQLIRRLMWTLVPGGLITGLATFAALLIEVLAYESDFYFFIIICLSKLYGVTILVCLNLRKGRGEVEMQEMLAVAADAKKKEADDEEKVPDVACREDDKRPKAEEAACKSPAPVCPEANPALATYTHFQSVPRLRRLESRSTFASIATGASTPGALPPQYTSGPSWVTSPSSAHRSPSCSPSAYRSCTASPTNSVGTKPLLLCQGSRSLSTQAEELDAALTSGSSKYEEPESSITSGYAVSPRKDRSPVRLRSIDLGDRGVVKEIVHGRVGDTEDIIWMRGRNLPRGSSPERGRKR</sequence>
<feature type="transmembrane region" description="Helical" evidence="2">
    <location>
        <begin position="134"/>
        <end position="162"/>
    </location>
</feature>
<dbReference type="AlphaFoldDB" id="A0A316U134"/>
<evidence type="ECO:0000256" key="1">
    <source>
        <dbReference type="SAM" id="MobiDB-lite"/>
    </source>
</evidence>
<dbReference type="OrthoDB" id="2536347at2759"/>
<dbReference type="PANTHER" id="PTHR40465">
    <property type="entry name" value="CHROMOSOME 1, WHOLE GENOME SHOTGUN SEQUENCE"/>
    <property type="match status" value="1"/>
</dbReference>
<dbReference type="InterPro" id="IPR045339">
    <property type="entry name" value="DUF6534"/>
</dbReference>
<keyword evidence="5" id="KW-1185">Reference proteome</keyword>
<feature type="compositionally biased region" description="Low complexity" evidence="1">
    <location>
        <begin position="381"/>
        <end position="391"/>
    </location>
</feature>
<keyword evidence="2" id="KW-1133">Transmembrane helix</keyword>
<feature type="region of interest" description="Disordered" evidence="1">
    <location>
        <begin position="360"/>
        <end position="391"/>
    </location>
</feature>
<dbReference type="STRING" id="1684307.A0A316U134"/>